<feature type="region of interest" description="Disordered" evidence="1">
    <location>
        <begin position="179"/>
        <end position="229"/>
    </location>
</feature>
<evidence type="ECO:0000313" key="2">
    <source>
        <dbReference type="EMBL" id="GGB30671.1"/>
    </source>
</evidence>
<accession>A0A916WSK0</accession>
<dbReference type="EMBL" id="BMHI01000003">
    <property type="protein sequence ID" value="GGB30671.1"/>
    <property type="molecule type" value="Genomic_DNA"/>
</dbReference>
<feature type="compositionally biased region" description="Gly residues" evidence="1">
    <location>
        <begin position="217"/>
        <end position="229"/>
    </location>
</feature>
<dbReference type="AlphaFoldDB" id="A0A916WSK0"/>
<keyword evidence="3" id="KW-1185">Reference proteome</keyword>
<evidence type="ECO:0000313" key="3">
    <source>
        <dbReference type="Proteomes" id="UP000636793"/>
    </source>
</evidence>
<reference evidence="2" key="1">
    <citation type="journal article" date="2014" name="Int. J. Syst. Evol. Microbiol.">
        <title>Complete genome sequence of Corynebacterium casei LMG S-19264T (=DSM 44701T), isolated from a smear-ripened cheese.</title>
        <authorList>
            <consortium name="US DOE Joint Genome Institute (JGI-PGF)"/>
            <person name="Walter F."/>
            <person name="Albersmeier A."/>
            <person name="Kalinowski J."/>
            <person name="Ruckert C."/>
        </authorList>
    </citation>
    <scope>NUCLEOTIDE SEQUENCE</scope>
    <source>
        <strain evidence="2">CGMCC 1.15085</strain>
    </source>
</reference>
<gene>
    <name evidence="2" type="ORF">GCM10011492_21460</name>
</gene>
<dbReference type="Proteomes" id="UP000636793">
    <property type="component" value="Unassembled WGS sequence"/>
</dbReference>
<protein>
    <submittedName>
        <fullName evidence="2">Uncharacterized protein</fullName>
    </submittedName>
</protein>
<sequence length="229" mass="23947">MDTNAPVPDAKKLADDARSAYRSAKSAHVHATIDDGTGMQTIDIHGTMDGTNQELSVKDPVGGDATLRTVDDKYYIKGNQDFWENAVKSNSTTAALLADKWVLAPEKSTTRSSVSKLTIRAVLDEMLGDGALSDSELAEMKTSRASDNGTALFVATDEGNSGDVNTFKVLADGSNNVAEVSGKSDDGSDGTAKFDGWDTQKHVDVPKGYVTFPGPTSGPGGGTGPGRDT</sequence>
<feature type="compositionally biased region" description="Basic and acidic residues" evidence="1">
    <location>
        <begin position="195"/>
        <end position="205"/>
    </location>
</feature>
<organism evidence="2 3">
    <name type="scientific">Flexivirga endophytica</name>
    <dbReference type="NCBI Taxonomy" id="1849103"/>
    <lineage>
        <taxon>Bacteria</taxon>
        <taxon>Bacillati</taxon>
        <taxon>Actinomycetota</taxon>
        <taxon>Actinomycetes</taxon>
        <taxon>Micrococcales</taxon>
        <taxon>Dermacoccaceae</taxon>
        <taxon>Flexivirga</taxon>
    </lineage>
</organism>
<name>A0A916WSK0_9MICO</name>
<dbReference type="Gene3D" id="2.50.20.20">
    <property type="match status" value="1"/>
</dbReference>
<comment type="caution">
    <text evidence="2">The sequence shown here is derived from an EMBL/GenBank/DDBJ whole genome shotgun (WGS) entry which is preliminary data.</text>
</comment>
<reference evidence="2" key="2">
    <citation type="submission" date="2020-09" db="EMBL/GenBank/DDBJ databases">
        <authorList>
            <person name="Sun Q."/>
            <person name="Zhou Y."/>
        </authorList>
    </citation>
    <scope>NUCLEOTIDE SEQUENCE</scope>
    <source>
        <strain evidence="2">CGMCC 1.15085</strain>
    </source>
</reference>
<proteinExistence type="predicted"/>
<evidence type="ECO:0000256" key="1">
    <source>
        <dbReference type="SAM" id="MobiDB-lite"/>
    </source>
</evidence>